<dbReference type="EMBL" id="JBFWIC010000018">
    <property type="protein sequence ID" value="MEZ0475538.1"/>
    <property type="molecule type" value="Genomic_DNA"/>
</dbReference>
<organism evidence="2 3">
    <name type="scientific">Luteimonas salinilitoris</name>
    <dbReference type="NCBI Taxonomy" id="3237697"/>
    <lineage>
        <taxon>Bacteria</taxon>
        <taxon>Pseudomonadati</taxon>
        <taxon>Pseudomonadota</taxon>
        <taxon>Gammaproteobacteria</taxon>
        <taxon>Lysobacterales</taxon>
        <taxon>Lysobacteraceae</taxon>
        <taxon>Luteimonas</taxon>
    </lineage>
</organism>
<dbReference type="RefSeq" id="WP_370563741.1">
    <property type="nucleotide sequence ID" value="NZ_JBFWIB010000005.1"/>
</dbReference>
<dbReference type="InterPro" id="IPR011991">
    <property type="entry name" value="ArsR-like_HTH"/>
</dbReference>
<proteinExistence type="predicted"/>
<dbReference type="SUPFAM" id="SSF46785">
    <property type="entry name" value="Winged helix' DNA-binding domain"/>
    <property type="match status" value="1"/>
</dbReference>
<dbReference type="InterPro" id="IPR052543">
    <property type="entry name" value="HTH_Metal-responsive_Reg"/>
</dbReference>
<dbReference type="SMART" id="SM00418">
    <property type="entry name" value="HTH_ARSR"/>
    <property type="match status" value="1"/>
</dbReference>
<dbReference type="CDD" id="cd00090">
    <property type="entry name" value="HTH_ARSR"/>
    <property type="match status" value="1"/>
</dbReference>
<dbReference type="InterPro" id="IPR001845">
    <property type="entry name" value="HTH_ArsR_DNA-bd_dom"/>
</dbReference>
<evidence type="ECO:0000313" key="2">
    <source>
        <dbReference type="EMBL" id="MEZ0475538.1"/>
    </source>
</evidence>
<accession>A0ABV4HSH3</accession>
<dbReference type="Pfam" id="PF12840">
    <property type="entry name" value="HTH_20"/>
    <property type="match status" value="1"/>
</dbReference>
<reference evidence="2 3" key="1">
    <citation type="submission" date="2024-07" db="EMBL/GenBank/DDBJ databases">
        <title>Luteimonas salilacus sp. nov., isolated from the shore soil of Salt Lake in Tibet of China.</title>
        <authorList>
            <person name="Zhang X."/>
            <person name="Li A."/>
        </authorList>
    </citation>
    <scope>NUCLEOTIDE SEQUENCE [LARGE SCALE GENOMIC DNA]</scope>
    <source>
        <strain evidence="2 3">B3-2-R+30</strain>
    </source>
</reference>
<dbReference type="PROSITE" id="PS50987">
    <property type="entry name" value="HTH_ARSR_2"/>
    <property type="match status" value="1"/>
</dbReference>
<keyword evidence="3" id="KW-1185">Reference proteome</keyword>
<dbReference type="InterPro" id="IPR036388">
    <property type="entry name" value="WH-like_DNA-bd_sf"/>
</dbReference>
<dbReference type="PANTHER" id="PTHR39168:SF1">
    <property type="entry name" value="TRANSCRIPTIONAL REGULATORY PROTEIN"/>
    <property type="match status" value="1"/>
</dbReference>
<name>A0ABV4HSH3_9GAMM</name>
<dbReference type="InterPro" id="IPR036390">
    <property type="entry name" value="WH_DNA-bd_sf"/>
</dbReference>
<dbReference type="PANTHER" id="PTHR39168">
    <property type="entry name" value="TRANSCRIPTIONAL REGULATOR-RELATED"/>
    <property type="match status" value="1"/>
</dbReference>
<protein>
    <submittedName>
        <fullName evidence="2">ArsR/SmtB family transcription factor</fullName>
    </submittedName>
</protein>
<evidence type="ECO:0000259" key="1">
    <source>
        <dbReference type="PROSITE" id="PS50987"/>
    </source>
</evidence>
<gene>
    <name evidence="2" type="ORF">AB6713_13080</name>
</gene>
<sequence>MDAGPSLARVAALIGDPARALMLAALMDGRSRTAGELAQAGGVTPQTASAHLGKLVDAGLLAIEKQGRHRYHRLASADVSHVLEALMSVSATAPQAPVPGPRDLALRHARTCYDHLAGELAVRLADGWIANGWIGHGDGGWRLTAAGTRGLEALDIEPPDAARRRPGVRSCLDWSERRPHIGGQLGAGVLDALFARGWVRRRRDSRALLVSDEGERGLRRWGAKR</sequence>
<dbReference type="Proteomes" id="UP001566331">
    <property type="component" value="Unassembled WGS sequence"/>
</dbReference>
<dbReference type="Gene3D" id="1.10.10.10">
    <property type="entry name" value="Winged helix-like DNA-binding domain superfamily/Winged helix DNA-binding domain"/>
    <property type="match status" value="1"/>
</dbReference>
<evidence type="ECO:0000313" key="3">
    <source>
        <dbReference type="Proteomes" id="UP001566331"/>
    </source>
</evidence>
<feature type="domain" description="HTH arsR-type" evidence="1">
    <location>
        <begin position="1"/>
        <end position="94"/>
    </location>
</feature>
<comment type="caution">
    <text evidence="2">The sequence shown here is derived from an EMBL/GenBank/DDBJ whole genome shotgun (WGS) entry which is preliminary data.</text>
</comment>